<evidence type="ECO:0000313" key="3">
    <source>
        <dbReference type="Proteomes" id="UP000698335"/>
    </source>
</evidence>
<dbReference type="Proteomes" id="UP000698335">
    <property type="component" value="Unassembled WGS sequence"/>
</dbReference>
<proteinExistence type="predicted"/>
<keyword evidence="1" id="KW-0812">Transmembrane</keyword>
<dbReference type="EMBL" id="JABZGW010000210">
    <property type="protein sequence ID" value="MBF4808050.1"/>
    <property type="molecule type" value="Genomic_DNA"/>
</dbReference>
<protein>
    <submittedName>
        <fullName evidence="2">DUF1304 domain-containing protein</fullName>
    </submittedName>
</protein>
<feature type="transmembrane region" description="Helical" evidence="1">
    <location>
        <begin position="79"/>
        <end position="98"/>
    </location>
</feature>
<feature type="transmembrane region" description="Helical" evidence="1">
    <location>
        <begin position="110"/>
        <end position="126"/>
    </location>
</feature>
<feature type="transmembrane region" description="Helical" evidence="1">
    <location>
        <begin position="6"/>
        <end position="22"/>
    </location>
</feature>
<reference evidence="2" key="1">
    <citation type="submission" date="2020-04" db="EMBL/GenBank/DDBJ databases">
        <title>Deep metagenomics examines the oral microbiome during advanced dental caries in children, revealing novel taxa and co-occurrences with host molecules.</title>
        <authorList>
            <person name="Baker J.L."/>
            <person name="Morton J.T."/>
            <person name="Dinis M."/>
            <person name="Alvarez R."/>
            <person name="Tran N.C."/>
            <person name="Knight R."/>
            <person name="Edlund A."/>
        </authorList>
    </citation>
    <scope>NUCLEOTIDE SEQUENCE</scope>
    <source>
        <strain evidence="2">JCVI_38_bin.5</strain>
    </source>
</reference>
<dbReference type="PANTHER" id="PTHR38446:SF1">
    <property type="entry name" value="BLL0914 PROTEIN"/>
    <property type="match status" value="1"/>
</dbReference>
<organism evidence="2 3">
    <name type="scientific">Lancefieldella rimae</name>
    <dbReference type="NCBI Taxonomy" id="1383"/>
    <lineage>
        <taxon>Bacteria</taxon>
        <taxon>Bacillati</taxon>
        <taxon>Actinomycetota</taxon>
        <taxon>Coriobacteriia</taxon>
        <taxon>Coriobacteriales</taxon>
        <taxon>Atopobiaceae</taxon>
        <taxon>Lancefieldella</taxon>
    </lineage>
</organism>
<dbReference type="AlphaFoldDB" id="A0A930W1Z3"/>
<comment type="caution">
    <text evidence="2">The sequence shown here is derived from an EMBL/GenBank/DDBJ whole genome shotgun (WGS) entry which is preliminary data.</text>
</comment>
<accession>A0A930W1Z3</accession>
<keyword evidence="1" id="KW-1133">Transmembrane helix</keyword>
<evidence type="ECO:0000256" key="1">
    <source>
        <dbReference type="SAM" id="Phobius"/>
    </source>
</evidence>
<sequence length="127" mass="13932">MFVAGLIFSILSALLHIFIFYMESFAWTGEKSHTVFGLTQDEAENTREMAFNQGFYNLFLAIEVLCGCVLQLMGNITGIALVLFGTGSMFAAALLLFITSPDKRSAAAKQGMFPLLALICLIYALML</sequence>
<gene>
    <name evidence="2" type="ORF">HXK26_05085</name>
</gene>
<name>A0A930W1Z3_9ACTN</name>
<evidence type="ECO:0000313" key="2">
    <source>
        <dbReference type="EMBL" id="MBF4808050.1"/>
    </source>
</evidence>
<dbReference type="PANTHER" id="PTHR38446">
    <property type="entry name" value="BLL0914 PROTEIN"/>
    <property type="match status" value="1"/>
</dbReference>
<dbReference type="Pfam" id="PF06993">
    <property type="entry name" value="DUF1304"/>
    <property type="match status" value="1"/>
</dbReference>
<keyword evidence="1" id="KW-0472">Membrane</keyword>
<dbReference type="InterPro" id="IPR009732">
    <property type="entry name" value="DUF1304"/>
</dbReference>